<dbReference type="InterPro" id="IPR019734">
    <property type="entry name" value="TPR_rpt"/>
</dbReference>
<dbReference type="Gene3D" id="1.25.40.20">
    <property type="entry name" value="Ankyrin repeat-containing domain"/>
    <property type="match status" value="1"/>
</dbReference>
<evidence type="ECO:0000313" key="1">
    <source>
        <dbReference type="EMBL" id="KAK4444223.1"/>
    </source>
</evidence>
<sequence>MEDANANFEMSDGVQTLEPRVSAQWQRLMDKGRTTLVQRSFEVSLQHFTTALQLCETHSQLKSRKYLVLGNLGWISRLSGKYPEAITILEEALALADALPGPPTRERIQIWGELGMVYRLTGRHDDAQKIFSEQYKIAKDLGIYGATCRAIGNLGMANYQKALALWTTHNNNNTTNPDPTTTQQILTLLTLATSQLQERVHLASSIHDYEDAHGSSHGPSTRARKASAWQTIGLSRLSLVSTLLATVDSPHNRTTHLAQAEKYALAACTDVGIPNNSSRTMALFFLGRITRLRGDHEKALKYFNPHQSGLLYYGTRCQDTPAIAFAKEPSAENQGYLKELVDVGVDLDAVDRQGYDALEYAVFNGNEESTRIILDGLRRGNISEGEIEARLATAQLRKGYREIFQEKLRPLLQMDGKDTIKKIRRVYAETIAADAQKAGMFDRLKYIRYTDFEAFGRLPRSSDGLVREFELGEDGEDDRNGVDCLIFFSYRWINSDRSLNTPDDVDGTQYRRMVKGVEQFLRENEEVDREKLCIWMDFACVDQDDPSKGVSALPIIVTQCDATISLIDDQYFERAWCCVEAMMIQSLSYNRGRIHKWYEQVPLASTEFWSGGEEKWALKDAQYHYIEMEDKKLTFETDRPKVMFLSRQSNLLQPV</sequence>
<dbReference type="EMBL" id="MU865980">
    <property type="protein sequence ID" value="KAK4444223.1"/>
    <property type="molecule type" value="Genomic_DNA"/>
</dbReference>
<proteinExistence type="predicted"/>
<dbReference type="Pfam" id="PF13176">
    <property type="entry name" value="TPR_7"/>
    <property type="match status" value="1"/>
</dbReference>
<evidence type="ECO:0000313" key="2">
    <source>
        <dbReference type="Proteomes" id="UP001321760"/>
    </source>
</evidence>
<reference evidence="1" key="1">
    <citation type="journal article" date="2023" name="Mol. Phylogenet. Evol.">
        <title>Genome-scale phylogeny and comparative genomics of the fungal order Sordariales.</title>
        <authorList>
            <person name="Hensen N."/>
            <person name="Bonometti L."/>
            <person name="Westerberg I."/>
            <person name="Brannstrom I.O."/>
            <person name="Guillou S."/>
            <person name="Cros-Aarteil S."/>
            <person name="Calhoun S."/>
            <person name="Haridas S."/>
            <person name="Kuo A."/>
            <person name="Mondo S."/>
            <person name="Pangilinan J."/>
            <person name="Riley R."/>
            <person name="LaButti K."/>
            <person name="Andreopoulos B."/>
            <person name="Lipzen A."/>
            <person name="Chen C."/>
            <person name="Yan M."/>
            <person name="Daum C."/>
            <person name="Ng V."/>
            <person name="Clum A."/>
            <person name="Steindorff A."/>
            <person name="Ohm R.A."/>
            <person name="Martin F."/>
            <person name="Silar P."/>
            <person name="Natvig D.O."/>
            <person name="Lalanne C."/>
            <person name="Gautier V."/>
            <person name="Ament-Velasquez S.L."/>
            <person name="Kruys A."/>
            <person name="Hutchinson M.I."/>
            <person name="Powell A.J."/>
            <person name="Barry K."/>
            <person name="Miller A.N."/>
            <person name="Grigoriev I.V."/>
            <person name="Debuchy R."/>
            <person name="Gladieux P."/>
            <person name="Hiltunen Thoren M."/>
            <person name="Johannesson H."/>
        </authorList>
    </citation>
    <scope>NUCLEOTIDE SEQUENCE</scope>
    <source>
        <strain evidence="1">PSN243</strain>
    </source>
</reference>
<dbReference type="AlphaFoldDB" id="A0AAV9GA01"/>
<evidence type="ECO:0008006" key="3">
    <source>
        <dbReference type="Google" id="ProtNLM"/>
    </source>
</evidence>
<accession>A0AAV9GA01</accession>
<protein>
    <recommendedName>
        <fullName evidence="3">Heterokaryon incompatibility domain-containing protein</fullName>
    </recommendedName>
</protein>
<name>A0AAV9GA01_9PEZI</name>
<dbReference type="SMART" id="SM00028">
    <property type="entry name" value="TPR"/>
    <property type="match status" value="3"/>
</dbReference>
<dbReference type="SUPFAM" id="SSF48452">
    <property type="entry name" value="TPR-like"/>
    <property type="match status" value="1"/>
</dbReference>
<keyword evidence="2" id="KW-1185">Reference proteome</keyword>
<dbReference type="InterPro" id="IPR036770">
    <property type="entry name" value="Ankyrin_rpt-contain_sf"/>
</dbReference>
<dbReference type="InterPro" id="IPR011990">
    <property type="entry name" value="TPR-like_helical_dom_sf"/>
</dbReference>
<dbReference type="Gene3D" id="1.25.40.10">
    <property type="entry name" value="Tetratricopeptide repeat domain"/>
    <property type="match status" value="1"/>
</dbReference>
<comment type="caution">
    <text evidence="1">The sequence shown here is derived from an EMBL/GenBank/DDBJ whole genome shotgun (WGS) entry which is preliminary data.</text>
</comment>
<reference evidence="1" key="2">
    <citation type="submission" date="2023-05" db="EMBL/GenBank/DDBJ databases">
        <authorList>
            <consortium name="Lawrence Berkeley National Laboratory"/>
            <person name="Steindorff A."/>
            <person name="Hensen N."/>
            <person name="Bonometti L."/>
            <person name="Westerberg I."/>
            <person name="Brannstrom I.O."/>
            <person name="Guillou S."/>
            <person name="Cros-Aarteil S."/>
            <person name="Calhoun S."/>
            <person name="Haridas S."/>
            <person name="Kuo A."/>
            <person name="Mondo S."/>
            <person name="Pangilinan J."/>
            <person name="Riley R."/>
            <person name="Labutti K."/>
            <person name="Andreopoulos B."/>
            <person name="Lipzen A."/>
            <person name="Chen C."/>
            <person name="Yanf M."/>
            <person name="Daum C."/>
            <person name="Ng V."/>
            <person name="Clum A."/>
            <person name="Ohm R."/>
            <person name="Martin F."/>
            <person name="Silar P."/>
            <person name="Natvig D."/>
            <person name="Lalanne C."/>
            <person name="Gautier V."/>
            <person name="Ament-Velasquez S.L."/>
            <person name="Kruys A."/>
            <person name="Hutchinson M.I."/>
            <person name="Powell A.J."/>
            <person name="Barry K."/>
            <person name="Miller A.N."/>
            <person name="Grigoriev I.V."/>
            <person name="Debuchy R."/>
            <person name="Gladieux P."/>
            <person name="Thoren M.H."/>
            <person name="Johannesson H."/>
        </authorList>
    </citation>
    <scope>NUCLEOTIDE SEQUENCE</scope>
    <source>
        <strain evidence="1">PSN243</strain>
    </source>
</reference>
<gene>
    <name evidence="1" type="ORF">QBC34DRAFT_415655</name>
</gene>
<dbReference type="SUPFAM" id="SSF48403">
    <property type="entry name" value="Ankyrin repeat"/>
    <property type="match status" value="1"/>
</dbReference>
<dbReference type="Proteomes" id="UP001321760">
    <property type="component" value="Unassembled WGS sequence"/>
</dbReference>
<organism evidence="1 2">
    <name type="scientific">Podospora aff. communis PSN243</name>
    <dbReference type="NCBI Taxonomy" id="3040156"/>
    <lineage>
        <taxon>Eukaryota</taxon>
        <taxon>Fungi</taxon>
        <taxon>Dikarya</taxon>
        <taxon>Ascomycota</taxon>
        <taxon>Pezizomycotina</taxon>
        <taxon>Sordariomycetes</taxon>
        <taxon>Sordariomycetidae</taxon>
        <taxon>Sordariales</taxon>
        <taxon>Podosporaceae</taxon>
        <taxon>Podospora</taxon>
    </lineage>
</organism>
<dbReference type="Pfam" id="PF13181">
    <property type="entry name" value="TPR_8"/>
    <property type="match status" value="1"/>
</dbReference>